<dbReference type="RefSeq" id="WP_187731095.1">
    <property type="nucleotide sequence ID" value="NZ_BMFN01000001.1"/>
</dbReference>
<evidence type="ECO:0000256" key="1">
    <source>
        <dbReference type="SAM" id="Phobius"/>
    </source>
</evidence>
<gene>
    <name evidence="2" type="ORF">H9L05_11315</name>
</gene>
<dbReference type="KEGG" id="hqi:H9L05_11315"/>
<dbReference type="EMBL" id="CP060784">
    <property type="protein sequence ID" value="QNP50778.1"/>
    <property type="molecule type" value="Genomic_DNA"/>
</dbReference>
<feature type="transmembrane region" description="Helical" evidence="1">
    <location>
        <begin position="54"/>
        <end position="73"/>
    </location>
</feature>
<accession>A0A7H0GR62</accession>
<feature type="transmembrane region" description="Helical" evidence="1">
    <location>
        <begin position="24"/>
        <end position="42"/>
    </location>
</feature>
<proteinExistence type="predicted"/>
<protein>
    <submittedName>
        <fullName evidence="2">Uncharacterized protein</fullName>
    </submittedName>
</protein>
<organism evidence="2 3">
    <name type="scientific">Hymenobacter qilianensis</name>
    <dbReference type="NCBI Taxonomy" id="1385715"/>
    <lineage>
        <taxon>Bacteria</taxon>
        <taxon>Pseudomonadati</taxon>
        <taxon>Bacteroidota</taxon>
        <taxon>Cytophagia</taxon>
        <taxon>Cytophagales</taxon>
        <taxon>Hymenobacteraceae</taxon>
        <taxon>Hymenobacter</taxon>
    </lineage>
</organism>
<dbReference type="Proteomes" id="UP000516093">
    <property type="component" value="Chromosome"/>
</dbReference>
<name>A0A7H0GR62_9BACT</name>
<keyword evidence="3" id="KW-1185">Reference proteome</keyword>
<reference evidence="2 3" key="1">
    <citation type="submission" date="2020-08" db="EMBL/GenBank/DDBJ databases">
        <title>Genome sequence of Hymenobacter qilianensis JCM 19763T.</title>
        <authorList>
            <person name="Hyun D.-W."/>
            <person name="Bae J.-W."/>
        </authorList>
    </citation>
    <scope>NUCLEOTIDE SEQUENCE [LARGE SCALE GENOMIC DNA]</scope>
    <source>
        <strain evidence="2 3">JCM 19763</strain>
    </source>
</reference>
<evidence type="ECO:0000313" key="2">
    <source>
        <dbReference type="EMBL" id="QNP50778.1"/>
    </source>
</evidence>
<keyword evidence="1" id="KW-1133">Transmembrane helix</keyword>
<dbReference type="AlphaFoldDB" id="A0A7H0GR62"/>
<sequence>MMPSANAPALPSLFTERQDFWRPWWWLTLAIPLAISLLFFFMVDRMPAPTGLKWLVLIVPSILTMGVFALLRLETHIDKEGISYRFYPLNWRRLAWAEVKSAQVRKYSPLREYGGWGIRGLSTSNYAYNVAGSYGLQLKLHNGDRVLLGTQQPEALRQLIAQLRPEQVH</sequence>
<evidence type="ECO:0000313" key="3">
    <source>
        <dbReference type="Proteomes" id="UP000516093"/>
    </source>
</evidence>
<keyword evidence="1" id="KW-0812">Transmembrane</keyword>
<keyword evidence="1" id="KW-0472">Membrane</keyword>